<sequence>MFRVFALMLLMWAAPMAQAHPHVFVDVGLTFETDADGNITAVQVRWTYDGLFTLLVLADGGYDADADLKLTEDEKAALLGFELTDWPEGFEGALFLHSGQKKVTLGTPEAISVELVDGQLETVHRRSLEPTEAHDLVVEPFDPYYYAALTLRSVGGLPETCKTAITRPNLDEVTEWVAGLGDQSGESFFEEFRVGKYYTDRLEVTCATS</sequence>
<accession>A0ABZ2HQW1</accession>
<feature type="signal peptide" evidence="1">
    <location>
        <begin position="1"/>
        <end position="19"/>
    </location>
</feature>
<evidence type="ECO:0000313" key="3">
    <source>
        <dbReference type="Proteomes" id="UP001364156"/>
    </source>
</evidence>
<evidence type="ECO:0000256" key="1">
    <source>
        <dbReference type="SAM" id="SignalP"/>
    </source>
</evidence>
<dbReference type="Proteomes" id="UP001364156">
    <property type="component" value="Chromosome"/>
</dbReference>
<dbReference type="EMBL" id="CP146069">
    <property type="protein sequence ID" value="WWR48018.1"/>
    <property type="molecule type" value="Genomic_DNA"/>
</dbReference>
<proteinExistence type="predicted"/>
<dbReference type="Pfam" id="PF06226">
    <property type="entry name" value="DUF1007"/>
    <property type="match status" value="1"/>
</dbReference>
<dbReference type="InterPro" id="IPR010412">
    <property type="entry name" value="DUF1007"/>
</dbReference>
<name>A0ABZ2HQW1_9RHOB</name>
<gene>
    <name evidence="2" type="ORF">RZ517_07575</name>
</gene>
<organism evidence="2 3">
    <name type="scientific">Roseovarius phycicola</name>
    <dbReference type="NCBI Taxonomy" id="3080976"/>
    <lineage>
        <taxon>Bacteria</taxon>
        <taxon>Pseudomonadati</taxon>
        <taxon>Pseudomonadota</taxon>
        <taxon>Alphaproteobacteria</taxon>
        <taxon>Rhodobacterales</taxon>
        <taxon>Roseobacteraceae</taxon>
        <taxon>Roseovarius</taxon>
    </lineage>
</organism>
<protein>
    <submittedName>
        <fullName evidence="2">DUF1007 family protein</fullName>
    </submittedName>
</protein>
<keyword evidence="3" id="KW-1185">Reference proteome</keyword>
<feature type="chain" id="PRO_5046567451" evidence="1">
    <location>
        <begin position="20"/>
        <end position="209"/>
    </location>
</feature>
<evidence type="ECO:0000313" key="2">
    <source>
        <dbReference type="EMBL" id="WWR48018.1"/>
    </source>
</evidence>
<keyword evidence="1" id="KW-0732">Signal</keyword>
<reference evidence="2 3" key="1">
    <citation type="submission" date="2023-10" db="EMBL/GenBank/DDBJ databases">
        <title>Roseovarius strain S88 nov., isolated from a marine algae.</title>
        <authorList>
            <person name="Lee M.W."/>
            <person name="Lee J.K."/>
            <person name="Kim J.M."/>
            <person name="Choi D.G."/>
            <person name="Baek J.H."/>
            <person name="Bayburt H."/>
            <person name="Jung J.J."/>
            <person name="Han D.M."/>
            <person name="Jeon C.O."/>
        </authorList>
    </citation>
    <scope>NUCLEOTIDE SEQUENCE [LARGE SCALE GENOMIC DNA]</scope>
    <source>
        <strain evidence="2 3">S88</strain>
    </source>
</reference>
<dbReference type="RefSeq" id="WP_338550842.1">
    <property type="nucleotide sequence ID" value="NZ_CP146069.1"/>
</dbReference>